<evidence type="ECO:0000256" key="5">
    <source>
        <dbReference type="ARBA" id="ARBA00022833"/>
    </source>
</evidence>
<dbReference type="Proteomes" id="UP000809337">
    <property type="component" value="Unassembled WGS sequence"/>
</dbReference>
<keyword evidence="5" id="KW-0862">Zinc</keyword>
<evidence type="ECO:0000256" key="7">
    <source>
        <dbReference type="PROSITE-ProRule" id="PRU00339"/>
    </source>
</evidence>
<organism evidence="9 10">
    <name type="scientific">Pseudosulfitobacter pseudonitzschiae</name>
    <dbReference type="NCBI Taxonomy" id="1402135"/>
    <lineage>
        <taxon>Bacteria</taxon>
        <taxon>Pseudomonadati</taxon>
        <taxon>Pseudomonadota</taxon>
        <taxon>Alphaproteobacteria</taxon>
        <taxon>Rhodobacterales</taxon>
        <taxon>Roseobacteraceae</taxon>
        <taxon>Pseudosulfitobacter</taxon>
    </lineage>
</organism>
<proteinExistence type="predicted"/>
<feature type="repeat" description="TPR" evidence="7">
    <location>
        <begin position="311"/>
        <end position="344"/>
    </location>
</feature>
<evidence type="ECO:0000259" key="8">
    <source>
        <dbReference type="Pfam" id="PF01435"/>
    </source>
</evidence>
<dbReference type="GO" id="GO:0046872">
    <property type="term" value="F:metal ion binding"/>
    <property type="evidence" value="ECO:0007669"/>
    <property type="project" value="UniProtKB-KW"/>
</dbReference>
<dbReference type="PANTHER" id="PTHR22726">
    <property type="entry name" value="METALLOENDOPEPTIDASE OMA1"/>
    <property type="match status" value="1"/>
</dbReference>
<dbReference type="EMBL" id="JAFBWN010000002">
    <property type="protein sequence ID" value="MBM2353711.1"/>
    <property type="molecule type" value="Genomic_DNA"/>
</dbReference>
<dbReference type="SUPFAM" id="SSF48452">
    <property type="entry name" value="TPR-like"/>
    <property type="match status" value="1"/>
</dbReference>
<dbReference type="InterPro" id="IPR051156">
    <property type="entry name" value="Mito/Outer_Membr_Metalloprot"/>
</dbReference>
<dbReference type="GO" id="GO:0004222">
    <property type="term" value="F:metalloendopeptidase activity"/>
    <property type="evidence" value="ECO:0007669"/>
    <property type="project" value="InterPro"/>
</dbReference>
<gene>
    <name evidence="9" type="ORF">JQX14_04140</name>
</gene>
<keyword evidence="7" id="KW-0802">TPR repeat</keyword>
<dbReference type="InterPro" id="IPR019734">
    <property type="entry name" value="TPR_rpt"/>
</dbReference>
<dbReference type="Pfam" id="PF01435">
    <property type="entry name" value="Peptidase_M48"/>
    <property type="match status" value="1"/>
</dbReference>
<protein>
    <submittedName>
        <fullName evidence="9">M48 family metalloprotease</fullName>
    </submittedName>
</protein>
<dbReference type="Gene3D" id="1.25.40.10">
    <property type="entry name" value="Tetratricopeptide repeat domain"/>
    <property type="match status" value="1"/>
</dbReference>
<dbReference type="PROSITE" id="PS50005">
    <property type="entry name" value="TPR"/>
    <property type="match status" value="1"/>
</dbReference>
<dbReference type="AlphaFoldDB" id="A0A9Q2RTH2"/>
<dbReference type="InterPro" id="IPR011990">
    <property type="entry name" value="TPR-like_helical_dom_sf"/>
</dbReference>
<reference evidence="9" key="1">
    <citation type="submission" date="2021-01" db="EMBL/GenBank/DDBJ databases">
        <title>Diatom-associated Roseobacters Show Island Model of Population Structure.</title>
        <authorList>
            <person name="Qu L."/>
            <person name="Feng X."/>
            <person name="Chen Y."/>
            <person name="Li L."/>
            <person name="Wang X."/>
            <person name="Hu Z."/>
            <person name="Wang H."/>
            <person name="Luo H."/>
        </authorList>
    </citation>
    <scope>NUCLEOTIDE SEQUENCE</scope>
    <source>
        <strain evidence="9">SM26-45</strain>
    </source>
</reference>
<comment type="caution">
    <text evidence="9">The sequence shown here is derived from an EMBL/GenBank/DDBJ whole genome shotgun (WGS) entry which is preliminary data.</text>
</comment>
<dbReference type="InterPro" id="IPR001915">
    <property type="entry name" value="Peptidase_M48"/>
</dbReference>
<dbReference type="Gene3D" id="3.30.2010.10">
    <property type="entry name" value="Metalloproteases ('zincins'), catalytic domain"/>
    <property type="match status" value="1"/>
</dbReference>
<evidence type="ECO:0000313" key="9">
    <source>
        <dbReference type="EMBL" id="MBM2353711.1"/>
    </source>
</evidence>
<evidence type="ECO:0000256" key="3">
    <source>
        <dbReference type="ARBA" id="ARBA00022723"/>
    </source>
</evidence>
<keyword evidence="3" id="KW-0479">Metal-binding</keyword>
<evidence type="ECO:0000256" key="1">
    <source>
        <dbReference type="ARBA" id="ARBA00001947"/>
    </source>
</evidence>
<comment type="cofactor">
    <cofactor evidence="1">
        <name>Zn(2+)</name>
        <dbReference type="ChEBI" id="CHEBI:29105"/>
    </cofactor>
</comment>
<dbReference type="Pfam" id="PF13432">
    <property type="entry name" value="TPR_16"/>
    <property type="match status" value="1"/>
</dbReference>
<dbReference type="PANTHER" id="PTHR22726:SF1">
    <property type="entry name" value="METALLOENDOPEPTIDASE OMA1, MITOCHONDRIAL"/>
    <property type="match status" value="1"/>
</dbReference>
<dbReference type="CDD" id="cd07324">
    <property type="entry name" value="M48C_Oma1-like"/>
    <property type="match status" value="1"/>
</dbReference>
<dbReference type="GO" id="GO:0051603">
    <property type="term" value="P:proteolysis involved in protein catabolic process"/>
    <property type="evidence" value="ECO:0007669"/>
    <property type="project" value="TreeGrafter"/>
</dbReference>
<evidence type="ECO:0000256" key="6">
    <source>
        <dbReference type="ARBA" id="ARBA00023049"/>
    </source>
</evidence>
<evidence type="ECO:0000256" key="2">
    <source>
        <dbReference type="ARBA" id="ARBA00022670"/>
    </source>
</evidence>
<dbReference type="GO" id="GO:0016020">
    <property type="term" value="C:membrane"/>
    <property type="evidence" value="ECO:0007669"/>
    <property type="project" value="TreeGrafter"/>
</dbReference>
<accession>A0A9Q2RTH2</accession>
<keyword evidence="6 9" id="KW-0482">Metalloprotease</keyword>
<evidence type="ECO:0000313" key="10">
    <source>
        <dbReference type="Proteomes" id="UP000809337"/>
    </source>
</evidence>
<sequence length="453" mass="48271">MWNSGAFHRGSSLSSMGAIVLTLAMLLAQPARAIELLRDADVEYGLAQLASPILRAAGLSPAQVKVLVVNDGDLNAFVVSNDVIFVNHGLINRATSAEMLQAVLAHEAAHIANGHITRRMTNLGNARTLAGLGMALAAVAAAAGNGDAAAGLAIGTTSAAQRAFLKHTRAEESSADQSGVRFMRAAGADPRGFLEVMELFRGQDVLSEARQDPYARSHPLSRDRLRAMEAFVAAYGTGVAPNPTAAYWFARVKGKISAHTRAPKWTLKRTGDSGYKDVAFLREAVAESRQSRTKQALRAIDNAIATRPSDPFFHAAKGDILMDARQFQSAVTAYGQAVKLSPRDALLLAGYGRALLATGNVTAARTTLEQARVIDFRDGIMLRDLSVAYAKSGQTGMAALVTAERYALSGRMEDAGIHAKRASGLLATGSGPWQRAQDVLIASERAEKRKKRR</sequence>
<name>A0A9Q2RTH2_9RHOB</name>
<evidence type="ECO:0000256" key="4">
    <source>
        <dbReference type="ARBA" id="ARBA00022801"/>
    </source>
</evidence>
<keyword evidence="2" id="KW-0645">Protease</keyword>
<keyword evidence="4" id="KW-0378">Hydrolase</keyword>
<feature type="domain" description="Peptidase M48" evidence="8">
    <location>
        <begin position="48"/>
        <end position="230"/>
    </location>
</feature>